<dbReference type="AlphaFoldDB" id="A0AAP0F7U6"/>
<name>A0AAP0F7U6_9MAGN</name>
<keyword evidence="2" id="KW-0808">Transferase</keyword>
<evidence type="ECO:0000256" key="2">
    <source>
        <dbReference type="ARBA" id="ARBA00022679"/>
    </source>
</evidence>
<dbReference type="PANTHER" id="PTHR43511">
    <property type="match status" value="1"/>
</dbReference>
<keyword evidence="3" id="KW-0548">Nucleotidyltransferase</keyword>
<gene>
    <name evidence="5" type="ORF">Syun_022500</name>
</gene>
<evidence type="ECO:0000256" key="4">
    <source>
        <dbReference type="ARBA" id="ARBA00048128"/>
    </source>
</evidence>
<dbReference type="InterPro" id="IPR016267">
    <property type="entry name" value="UDPGP_trans"/>
</dbReference>
<accession>A0AAP0F7U6</accession>
<dbReference type="Pfam" id="PF01704">
    <property type="entry name" value="UDPGP"/>
    <property type="match status" value="1"/>
</dbReference>
<sequence length="199" mass="22405">MRSHNFSKWNIFQVSDFLSRFKSIPGIIELDSLKVSGDVWFGDGVILKDTHRACYAPKTMCAPKVQGSISAKSGVKLEIPDIAVLENKVAFVNSHVCEASKLMLIWQLILSLFSHRLSMARKTSKELVEVHLYGFCIGDYCFRYRCKNSINALVCVANGAILLLCLPDLTVYRDGSLLGPPDMGRAWSYQYNTNLTRFE</sequence>
<dbReference type="InterPro" id="IPR011004">
    <property type="entry name" value="Trimer_LpxA-like_sf"/>
</dbReference>
<keyword evidence="6" id="KW-1185">Reference proteome</keyword>
<evidence type="ECO:0000256" key="1">
    <source>
        <dbReference type="ARBA" id="ARBA00012415"/>
    </source>
</evidence>
<reference evidence="5 6" key="1">
    <citation type="submission" date="2024-01" db="EMBL/GenBank/DDBJ databases">
        <title>Genome assemblies of Stephania.</title>
        <authorList>
            <person name="Yang L."/>
        </authorList>
    </citation>
    <scope>NUCLEOTIDE SEQUENCE [LARGE SCALE GENOMIC DNA]</scope>
    <source>
        <strain evidence="5">YNDBR</strain>
        <tissue evidence="5">Leaf</tissue>
    </source>
</reference>
<evidence type="ECO:0000313" key="5">
    <source>
        <dbReference type="EMBL" id="KAK9106489.1"/>
    </source>
</evidence>
<evidence type="ECO:0000256" key="3">
    <source>
        <dbReference type="ARBA" id="ARBA00022695"/>
    </source>
</evidence>
<dbReference type="Proteomes" id="UP001420932">
    <property type="component" value="Unassembled WGS sequence"/>
</dbReference>
<comment type="catalytic activity">
    <reaction evidence="4">
        <text>alpha-D-glucose 1-phosphate + UTP + H(+) = UDP-alpha-D-glucose + diphosphate</text>
        <dbReference type="Rhea" id="RHEA:19889"/>
        <dbReference type="ChEBI" id="CHEBI:15378"/>
        <dbReference type="ChEBI" id="CHEBI:33019"/>
        <dbReference type="ChEBI" id="CHEBI:46398"/>
        <dbReference type="ChEBI" id="CHEBI:58601"/>
        <dbReference type="ChEBI" id="CHEBI:58885"/>
        <dbReference type="EC" id="2.7.7.9"/>
    </reaction>
</comment>
<comment type="caution">
    <text evidence="5">The sequence shown here is derived from an EMBL/GenBank/DDBJ whole genome shotgun (WGS) entry which is preliminary data.</text>
</comment>
<dbReference type="InterPro" id="IPR002618">
    <property type="entry name" value="UDPGP_fam"/>
</dbReference>
<dbReference type="EMBL" id="JBBNAF010000010">
    <property type="protein sequence ID" value="KAK9106489.1"/>
    <property type="molecule type" value="Genomic_DNA"/>
</dbReference>
<proteinExistence type="predicted"/>
<dbReference type="GO" id="GO:0003983">
    <property type="term" value="F:UTP:glucose-1-phosphate uridylyltransferase activity"/>
    <property type="evidence" value="ECO:0007669"/>
    <property type="project" value="UniProtKB-EC"/>
</dbReference>
<evidence type="ECO:0000313" key="6">
    <source>
        <dbReference type="Proteomes" id="UP001420932"/>
    </source>
</evidence>
<dbReference type="GO" id="GO:0006011">
    <property type="term" value="P:UDP-alpha-D-glucose metabolic process"/>
    <property type="evidence" value="ECO:0007669"/>
    <property type="project" value="InterPro"/>
</dbReference>
<organism evidence="5 6">
    <name type="scientific">Stephania yunnanensis</name>
    <dbReference type="NCBI Taxonomy" id="152371"/>
    <lineage>
        <taxon>Eukaryota</taxon>
        <taxon>Viridiplantae</taxon>
        <taxon>Streptophyta</taxon>
        <taxon>Embryophyta</taxon>
        <taxon>Tracheophyta</taxon>
        <taxon>Spermatophyta</taxon>
        <taxon>Magnoliopsida</taxon>
        <taxon>Ranunculales</taxon>
        <taxon>Menispermaceae</taxon>
        <taxon>Menispermoideae</taxon>
        <taxon>Cissampelideae</taxon>
        <taxon>Stephania</taxon>
    </lineage>
</organism>
<dbReference type="EC" id="2.7.7.9" evidence="1"/>
<dbReference type="Gene3D" id="2.160.10.10">
    <property type="entry name" value="Hexapeptide repeat proteins"/>
    <property type="match status" value="1"/>
</dbReference>
<dbReference type="SUPFAM" id="SSF51161">
    <property type="entry name" value="Trimeric LpxA-like enzymes"/>
    <property type="match status" value="1"/>
</dbReference>
<protein>
    <recommendedName>
        <fullName evidence="1">UTP--glucose-1-phosphate uridylyltransferase</fullName>
        <ecNumber evidence="1">2.7.7.9</ecNumber>
    </recommendedName>
</protein>